<organism evidence="2 3">
    <name type="scientific">Ruegeria denitrificans</name>
    <dbReference type="NCBI Taxonomy" id="1715692"/>
    <lineage>
        <taxon>Bacteria</taxon>
        <taxon>Pseudomonadati</taxon>
        <taxon>Pseudomonadota</taxon>
        <taxon>Alphaproteobacteria</taxon>
        <taxon>Rhodobacterales</taxon>
        <taxon>Roseobacteraceae</taxon>
        <taxon>Ruegeria</taxon>
    </lineage>
</organism>
<dbReference type="AlphaFoldDB" id="A0A0P1IJR9"/>
<dbReference type="Proteomes" id="UP000051260">
    <property type="component" value="Unassembled WGS sequence"/>
</dbReference>
<protein>
    <submittedName>
        <fullName evidence="2">Uncharacterized protein</fullName>
    </submittedName>
</protein>
<feature type="transmembrane region" description="Helical" evidence="1">
    <location>
        <begin position="31"/>
        <end position="50"/>
    </location>
</feature>
<keyword evidence="1" id="KW-1133">Transmembrane helix</keyword>
<sequence>MRFFQKLYLLLGSDNLDVEANRIGWERAEKIFSSVFSLIQAGIVLGLLKAGMHESASILLFALLAVCWVSTGVYILRGANYLLALLFEHLKSHADKPLAKIGFVAVTTSISLGVPYVVSALTSDIVLKVLS</sequence>
<dbReference type="EMBL" id="CYUD01000006">
    <property type="protein sequence ID" value="CUK00128.1"/>
    <property type="molecule type" value="Genomic_DNA"/>
</dbReference>
<accession>A0A0P1IJR9</accession>
<gene>
    <name evidence="2" type="ORF">RUE5091_02093</name>
</gene>
<keyword evidence="1" id="KW-0812">Transmembrane</keyword>
<evidence type="ECO:0000313" key="2">
    <source>
        <dbReference type="EMBL" id="CUK00128.1"/>
    </source>
</evidence>
<keyword evidence="1" id="KW-0472">Membrane</keyword>
<keyword evidence="3" id="KW-1185">Reference proteome</keyword>
<feature type="transmembrane region" description="Helical" evidence="1">
    <location>
        <begin position="97"/>
        <end position="118"/>
    </location>
</feature>
<name>A0A0P1IJR9_9RHOB</name>
<feature type="transmembrane region" description="Helical" evidence="1">
    <location>
        <begin position="56"/>
        <end position="76"/>
    </location>
</feature>
<evidence type="ECO:0000313" key="3">
    <source>
        <dbReference type="Proteomes" id="UP000051260"/>
    </source>
</evidence>
<reference evidence="3" key="1">
    <citation type="submission" date="2015-09" db="EMBL/GenBank/DDBJ databases">
        <authorList>
            <person name="Rodrigo-Torres L."/>
            <person name="Arahal D.R."/>
        </authorList>
    </citation>
    <scope>NUCLEOTIDE SEQUENCE [LARGE SCALE GENOMIC DNA]</scope>
    <source>
        <strain evidence="3">CECT 5091</strain>
    </source>
</reference>
<evidence type="ECO:0000256" key="1">
    <source>
        <dbReference type="SAM" id="Phobius"/>
    </source>
</evidence>
<dbReference type="STRING" id="1715692.RUE5091_02093"/>
<proteinExistence type="predicted"/>